<dbReference type="GO" id="GO:0048038">
    <property type="term" value="F:quinone binding"/>
    <property type="evidence" value="ECO:0007669"/>
    <property type="project" value="InterPro"/>
</dbReference>
<proteinExistence type="predicted"/>
<evidence type="ECO:0000256" key="3">
    <source>
        <dbReference type="ARBA" id="ARBA00022905"/>
    </source>
</evidence>
<evidence type="ECO:0000256" key="1">
    <source>
        <dbReference type="ARBA" id="ARBA00004886"/>
    </source>
</evidence>
<dbReference type="AlphaFoldDB" id="A0A7W8E8B0"/>
<evidence type="ECO:0000313" key="4">
    <source>
        <dbReference type="EMBL" id="MBB5062446.1"/>
    </source>
</evidence>
<protein>
    <submittedName>
        <fullName evidence="4">Pyrroloquinoline quinone biosynthesis protein D</fullName>
    </submittedName>
</protein>
<comment type="subunit">
    <text evidence="2">Monomer. Interacts with PqqE.</text>
</comment>
<sequence>MQLNDTPRLAPGCRLHPTESVLLIPEGALNLRGPAREILQQLDGKRTVEDVVQELLKQYAGAPADDIRKDVVDLLERMQGHGVVRA</sequence>
<dbReference type="NCBIfam" id="TIGR03859">
    <property type="entry name" value="PQQ_PqqD"/>
    <property type="match status" value="1"/>
</dbReference>
<name>A0A7W8E8B0_9BACT</name>
<dbReference type="Pfam" id="PF05402">
    <property type="entry name" value="PqqD"/>
    <property type="match status" value="1"/>
</dbReference>
<dbReference type="InterPro" id="IPR041881">
    <property type="entry name" value="PqqD_sf"/>
</dbReference>
<reference evidence="4 5" key="1">
    <citation type="submission" date="2020-08" db="EMBL/GenBank/DDBJ databases">
        <title>Genomic Encyclopedia of Type Strains, Phase IV (KMG-V): Genome sequencing to study the core and pangenomes of soil and plant-associated prokaryotes.</title>
        <authorList>
            <person name="Whitman W."/>
        </authorList>
    </citation>
    <scope>NUCLEOTIDE SEQUENCE [LARGE SCALE GENOMIC DNA]</scope>
    <source>
        <strain evidence="4 5">X5P3</strain>
    </source>
</reference>
<dbReference type="Proteomes" id="UP000584867">
    <property type="component" value="Unassembled WGS sequence"/>
</dbReference>
<dbReference type="RefSeq" id="WP_184252930.1">
    <property type="nucleotide sequence ID" value="NZ_JACHIO010000003.1"/>
</dbReference>
<accession>A0A7W8E8B0</accession>
<comment type="caution">
    <text evidence="4">The sequence shown here is derived from an EMBL/GenBank/DDBJ whole genome shotgun (WGS) entry which is preliminary data.</text>
</comment>
<dbReference type="UniPathway" id="UPA00539"/>
<dbReference type="EMBL" id="JACHIO010000003">
    <property type="protein sequence ID" value="MBB5062446.1"/>
    <property type="molecule type" value="Genomic_DNA"/>
</dbReference>
<comment type="pathway">
    <text evidence="1">Cofactor biosynthesis; pyrroloquinoline quinone biosynthesis.</text>
</comment>
<organism evidence="4 5">
    <name type="scientific">Granulicella mallensis</name>
    <dbReference type="NCBI Taxonomy" id="940614"/>
    <lineage>
        <taxon>Bacteria</taxon>
        <taxon>Pseudomonadati</taxon>
        <taxon>Acidobacteriota</taxon>
        <taxon>Terriglobia</taxon>
        <taxon>Terriglobales</taxon>
        <taxon>Acidobacteriaceae</taxon>
        <taxon>Granulicella</taxon>
    </lineage>
</organism>
<keyword evidence="3" id="KW-0884">PQQ biosynthesis</keyword>
<dbReference type="GO" id="GO:0018189">
    <property type="term" value="P:pyrroloquinoline quinone biosynthetic process"/>
    <property type="evidence" value="ECO:0007669"/>
    <property type="project" value="UniProtKB-UniPathway"/>
</dbReference>
<gene>
    <name evidence="4" type="ORF">HDF15_000776</name>
</gene>
<dbReference type="InterPro" id="IPR008792">
    <property type="entry name" value="PQQD"/>
</dbReference>
<evidence type="ECO:0000256" key="2">
    <source>
        <dbReference type="ARBA" id="ARBA00011741"/>
    </source>
</evidence>
<evidence type="ECO:0000313" key="5">
    <source>
        <dbReference type="Proteomes" id="UP000584867"/>
    </source>
</evidence>
<dbReference type="InterPro" id="IPR022479">
    <property type="entry name" value="PqqD_bac"/>
</dbReference>
<dbReference type="Gene3D" id="1.10.10.1150">
    <property type="entry name" value="Coenzyme PQQ synthesis protein D (PqqD)"/>
    <property type="match status" value="1"/>
</dbReference>